<dbReference type="PANTHER" id="PTHR14239">
    <property type="entry name" value="DUDULIN-RELATED"/>
    <property type="match status" value="1"/>
</dbReference>
<dbReference type="Pfam" id="PF03807">
    <property type="entry name" value="F420_oxidored"/>
    <property type="match status" value="1"/>
</dbReference>
<dbReference type="EMBL" id="JBHSBB010000014">
    <property type="protein sequence ID" value="MFC4033979.1"/>
    <property type="molecule type" value="Genomic_DNA"/>
</dbReference>
<dbReference type="InterPro" id="IPR036291">
    <property type="entry name" value="NAD(P)-bd_dom_sf"/>
</dbReference>
<evidence type="ECO:0000313" key="4">
    <source>
        <dbReference type="Proteomes" id="UP001595765"/>
    </source>
</evidence>
<accession>A0ABV8HPN7</accession>
<feature type="domain" description="Pyrroline-5-carboxylate reductase catalytic N-terminal" evidence="2">
    <location>
        <begin position="4"/>
        <end position="92"/>
    </location>
</feature>
<dbReference type="RefSeq" id="WP_386431359.1">
    <property type="nucleotide sequence ID" value="NZ_JBHSBB010000014.1"/>
</dbReference>
<comment type="caution">
    <text evidence="3">The sequence shown here is derived from an EMBL/GenBank/DDBJ whole genome shotgun (WGS) entry which is preliminary data.</text>
</comment>
<name>A0ABV8HPN7_9ACTN</name>
<evidence type="ECO:0000259" key="2">
    <source>
        <dbReference type="Pfam" id="PF03807"/>
    </source>
</evidence>
<reference evidence="4" key="1">
    <citation type="journal article" date="2019" name="Int. J. Syst. Evol. Microbiol.">
        <title>The Global Catalogue of Microorganisms (GCM) 10K type strain sequencing project: providing services to taxonomists for standard genome sequencing and annotation.</title>
        <authorList>
            <consortium name="The Broad Institute Genomics Platform"/>
            <consortium name="The Broad Institute Genome Sequencing Center for Infectious Disease"/>
            <person name="Wu L."/>
            <person name="Ma J."/>
        </authorList>
    </citation>
    <scope>NUCLEOTIDE SEQUENCE [LARGE SCALE GENOMIC DNA]</scope>
    <source>
        <strain evidence="4">CGMCC 4.7237</strain>
    </source>
</reference>
<dbReference type="InterPro" id="IPR028939">
    <property type="entry name" value="P5C_Rdtase_cat_N"/>
</dbReference>
<evidence type="ECO:0000313" key="3">
    <source>
        <dbReference type="EMBL" id="MFC4033979.1"/>
    </source>
</evidence>
<organism evidence="3 4">
    <name type="scientific">Streptomyces polygonati</name>
    <dbReference type="NCBI Taxonomy" id="1617087"/>
    <lineage>
        <taxon>Bacteria</taxon>
        <taxon>Bacillati</taxon>
        <taxon>Actinomycetota</taxon>
        <taxon>Actinomycetes</taxon>
        <taxon>Kitasatosporales</taxon>
        <taxon>Streptomycetaceae</taxon>
        <taxon>Streptomyces</taxon>
    </lineage>
</organism>
<dbReference type="Gene3D" id="3.40.50.720">
    <property type="entry name" value="NAD(P)-binding Rossmann-like Domain"/>
    <property type="match status" value="1"/>
</dbReference>
<protein>
    <submittedName>
        <fullName evidence="3">NADPH-dependent F420 reductase</fullName>
    </submittedName>
</protein>
<dbReference type="InterPro" id="IPR051267">
    <property type="entry name" value="STEAP_metalloreductase"/>
</dbReference>
<keyword evidence="4" id="KW-1185">Reference proteome</keyword>
<dbReference type="SUPFAM" id="SSF51735">
    <property type="entry name" value="NAD(P)-binding Rossmann-fold domains"/>
    <property type="match status" value="1"/>
</dbReference>
<sequence length="227" mass="23737">MATLGLIGSGYIGSAIARLAVAGGLDVVLSNSRGPQTLAGLVEELGPRARAATALEAAEAGEWVVVTIPVLAFGDVPRQPLVGKVVLDTCNYYPQRDGQIPELDEGKVTSSEILQRQLDGAHVVKVFNNIGFRHLAALARPSGAPDRTALPIAGDDAGARTRATELIDLLGYDVVDVGSLADSWRFEPGRPSYGLPYAENPGPDFMTQPAAPLSAADLKTLLAAAER</sequence>
<proteinExistence type="predicted"/>
<dbReference type="PANTHER" id="PTHR14239:SF10">
    <property type="entry name" value="REDUCTASE"/>
    <property type="match status" value="1"/>
</dbReference>
<keyword evidence="1" id="KW-0560">Oxidoreductase</keyword>
<evidence type="ECO:0000256" key="1">
    <source>
        <dbReference type="ARBA" id="ARBA00023002"/>
    </source>
</evidence>
<gene>
    <name evidence="3" type="ORF">ACFO3J_21205</name>
</gene>
<dbReference type="Proteomes" id="UP001595765">
    <property type="component" value="Unassembled WGS sequence"/>
</dbReference>